<keyword evidence="9" id="KW-1185">Reference proteome</keyword>
<dbReference type="PANTHER" id="PTHR30213:SF1">
    <property type="entry name" value="INNER MEMBRANE PROTEIN YHJD"/>
    <property type="match status" value="1"/>
</dbReference>
<reference evidence="8 9" key="1">
    <citation type="submission" date="2024-01" db="EMBL/GenBank/DDBJ databases">
        <title>Genome insights into Plantactinospora veratri sp. nov.</title>
        <authorList>
            <person name="Wang L."/>
        </authorList>
    </citation>
    <scope>NUCLEOTIDE SEQUENCE [LARGE SCALE GENOMIC DNA]</scope>
    <source>
        <strain evidence="8 9">NEAU-FHS4</strain>
    </source>
</reference>
<evidence type="ECO:0000256" key="3">
    <source>
        <dbReference type="ARBA" id="ARBA00022692"/>
    </source>
</evidence>
<sequence>MDKDGGVNAFERAVLRVDARLTAYRRRSPSFDHLARAVGRYTDVLGPRLAAAIAYYGFFAVFALGLVAYAVLGALLGDSAESGEVIVGFIKRNLPFVDPEQIRQSSSRPGIIGLILLAVTGIGWVESIRSSQRLIHGLAQHPGYIVLRQLVDLAVLLVIFVLLGLSIGAVDALESLLSWLLGARSIGLTICSWFLAFLINMLLASALLLAVPRLRMSFRRWLPPVLLVALGVTLLNSVGRYYVVRWERNPAYTVVAGAVGLLIYLYLLNQLLLFGAAVAATSRQGKVQDLTGAPEVPDPARPQPPTAAG</sequence>
<feature type="transmembrane region" description="Helical" evidence="7">
    <location>
        <begin position="150"/>
        <end position="173"/>
    </location>
</feature>
<evidence type="ECO:0000313" key="9">
    <source>
        <dbReference type="Proteomes" id="UP001339911"/>
    </source>
</evidence>
<feature type="compositionally biased region" description="Pro residues" evidence="6">
    <location>
        <begin position="296"/>
        <end position="309"/>
    </location>
</feature>
<evidence type="ECO:0000256" key="4">
    <source>
        <dbReference type="ARBA" id="ARBA00022989"/>
    </source>
</evidence>
<evidence type="ECO:0000256" key="5">
    <source>
        <dbReference type="ARBA" id="ARBA00023136"/>
    </source>
</evidence>
<dbReference type="Pfam" id="PF03631">
    <property type="entry name" value="Virul_fac_BrkB"/>
    <property type="match status" value="1"/>
</dbReference>
<feature type="transmembrane region" description="Helical" evidence="7">
    <location>
        <begin position="255"/>
        <end position="280"/>
    </location>
</feature>
<evidence type="ECO:0000256" key="1">
    <source>
        <dbReference type="ARBA" id="ARBA00004651"/>
    </source>
</evidence>
<evidence type="ECO:0000256" key="6">
    <source>
        <dbReference type="SAM" id="MobiDB-lite"/>
    </source>
</evidence>
<evidence type="ECO:0000256" key="7">
    <source>
        <dbReference type="SAM" id="Phobius"/>
    </source>
</evidence>
<gene>
    <name evidence="8" type="ORF">V1634_20655</name>
</gene>
<feature type="transmembrane region" description="Helical" evidence="7">
    <location>
        <begin position="49"/>
        <end position="72"/>
    </location>
</feature>
<dbReference type="InterPro" id="IPR017039">
    <property type="entry name" value="Virul_fac_BrkB"/>
</dbReference>
<proteinExistence type="predicted"/>
<feature type="transmembrane region" description="Helical" evidence="7">
    <location>
        <begin position="185"/>
        <end position="209"/>
    </location>
</feature>
<dbReference type="PANTHER" id="PTHR30213">
    <property type="entry name" value="INNER MEMBRANE PROTEIN YHJD"/>
    <property type="match status" value="1"/>
</dbReference>
<evidence type="ECO:0000256" key="2">
    <source>
        <dbReference type="ARBA" id="ARBA00022475"/>
    </source>
</evidence>
<protein>
    <submittedName>
        <fullName evidence="8">YhjD/YihY/BrkB family envelope integrity protein</fullName>
    </submittedName>
</protein>
<keyword evidence="4 7" id="KW-1133">Transmembrane helix</keyword>
<keyword evidence="5 7" id="KW-0472">Membrane</keyword>
<keyword evidence="3 7" id="KW-0812">Transmembrane</keyword>
<keyword evidence="2" id="KW-1003">Cell membrane</keyword>
<feature type="region of interest" description="Disordered" evidence="6">
    <location>
        <begin position="288"/>
        <end position="309"/>
    </location>
</feature>
<dbReference type="PIRSF" id="PIRSF035875">
    <property type="entry name" value="RNase_BN"/>
    <property type="match status" value="1"/>
</dbReference>
<evidence type="ECO:0000313" key="8">
    <source>
        <dbReference type="EMBL" id="MEE6309251.1"/>
    </source>
</evidence>
<comment type="caution">
    <text evidence="8">The sequence shown here is derived from an EMBL/GenBank/DDBJ whole genome shotgun (WGS) entry which is preliminary data.</text>
</comment>
<accession>A0ABU7SH13</accession>
<comment type="subcellular location">
    <subcellularLocation>
        <location evidence="1">Cell membrane</location>
        <topology evidence="1">Multi-pass membrane protein</topology>
    </subcellularLocation>
</comment>
<feature type="transmembrane region" description="Helical" evidence="7">
    <location>
        <begin position="110"/>
        <end position="129"/>
    </location>
</feature>
<feature type="transmembrane region" description="Helical" evidence="7">
    <location>
        <begin position="221"/>
        <end position="243"/>
    </location>
</feature>
<name>A0ABU7SH13_9ACTN</name>
<dbReference type="Proteomes" id="UP001339911">
    <property type="component" value="Unassembled WGS sequence"/>
</dbReference>
<organism evidence="8 9">
    <name type="scientific">Plantactinospora veratri</name>
    <dbReference type="NCBI Taxonomy" id="1436122"/>
    <lineage>
        <taxon>Bacteria</taxon>
        <taxon>Bacillati</taxon>
        <taxon>Actinomycetota</taxon>
        <taxon>Actinomycetes</taxon>
        <taxon>Micromonosporales</taxon>
        <taxon>Micromonosporaceae</taxon>
        <taxon>Plantactinospora</taxon>
    </lineage>
</organism>
<dbReference type="EMBL" id="JAZGQL010000015">
    <property type="protein sequence ID" value="MEE6309251.1"/>
    <property type="molecule type" value="Genomic_DNA"/>
</dbReference>